<dbReference type="PANTHER" id="PTHR45828">
    <property type="entry name" value="CYTOCHROME B561/FERRIC REDUCTASE TRANSMEMBRANE"/>
    <property type="match status" value="1"/>
</dbReference>
<feature type="compositionally biased region" description="Low complexity" evidence="9">
    <location>
        <begin position="169"/>
        <end position="304"/>
    </location>
</feature>
<evidence type="ECO:0000259" key="11">
    <source>
        <dbReference type="PROSITE" id="PS51019"/>
    </source>
</evidence>
<evidence type="ECO:0000313" key="13">
    <source>
        <dbReference type="RefSeq" id="XP_013858210.1"/>
    </source>
</evidence>
<feature type="domain" description="Reelin" evidence="11">
    <location>
        <begin position="13"/>
        <end position="182"/>
    </location>
</feature>
<keyword evidence="8" id="KW-0044">Antibiotic</keyword>
<dbReference type="PANTHER" id="PTHR45828:SF9">
    <property type="entry name" value="CELL WALL INTEGRITY AND STRESS RESPONSE COMPONENT 4-LIKE-RELATED"/>
    <property type="match status" value="1"/>
</dbReference>
<evidence type="ECO:0000256" key="7">
    <source>
        <dbReference type="ARBA" id="ARBA00022859"/>
    </source>
</evidence>
<dbReference type="InterPro" id="IPR042307">
    <property type="entry name" value="Reeler_sf"/>
</dbReference>
<proteinExistence type="inferred from homology"/>
<keyword evidence="5" id="KW-0399">Innate immunity</keyword>
<feature type="compositionally biased region" description="Polar residues" evidence="9">
    <location>
        <begin position="305"/>
        <end position="315"/>
    </location>
</feature>
<dbReference type="InterPro" id="IPR002861">
    <property type="entry name" value="Reeler_dom"/>
</dbReference>
<name>A0A2I4ART5_AUSLI</name>
<gene>
    <name evidence="13" type="primary">LOC106513773</name>
</gene>
<protein>
    <submittedName>
        <fullName evidence="13">Ferric-chelate reductase 1</fullName>
    </submittedName>
</protein>
<evidence type="ECO:0000256" key="6">
    <source>
        <dbReference type="ARBA" id="ARBA00022729"/>
    </source>
</evidence>
<feature type="signal peptide" evidence="10">
    <location>
        <begin position="1"/>
        <end position="22"/>
    </location>
</feature>
<dbReference type="InterPro" id="IPR051237">
    <property type="entry name" value="Ferric-chelate_Red/DefProt"/>
</dbReference>
<dbReference type="Pfam" id="PF02014">
    <property type="entry name" value="Reeler"/>
    <property type="match status" value="1"/>
</dbReference>
<keyword evidence="3" id="KW-0964">Secreted</keyword>
<evidence type="ECO:0000256" key="1">
    <source>
        <dbReference type="ARBA" id="ARBA00004613"/>
    </source>
</evidence>
<dbReference type="InParanoid" id="A0A2I4ART5"/>
<comment type="similarity">
    <text evidence="2">Belongs to the insect defense protein family.</text>
</comment>
<keyword evidence="12" id="KW-1185">Reference proteome</keyword>
<evidence type="ECO:0000256" key="8">
    <source>
        <dbReference type="ARBA" id="ARBA00023022"/>
    </source>
</evidence>
<dbReference type="AlphaFoldDB" id="A0A2I4ART5"/>
<sequence length="315" mass="34870">MMVWLWILIGLNISELKGYSHGNFPQACDSMLPVHDHPGGVFPPQSSEPPFEVIYERGRIEDPITVILKGKDSRRFRGFMLEARNRNLGGDGPPVGKFITLDSQMTRLLKCNNLPDSAVSQRLLGYKSEFRVNWTVQGEDLDIIFRATFLQEYELFWERVTAILFRPTSTSVPSTTEPTTAATTTESTKPTTITESTEPTTESAKPTTTTESTEPTTESTKPTTITEFTEPTTESTEPTTESTKPTTTTESTEPTTESTEPTTITESTEPTTESTEPTTESTEPTTTTESATEYTTSNNTTSPSNKSRYSKVNLT</sequence>
<dbReference type="GO" id="GO:0042742">
    <property type="term" value="P:defense response to bacterium"/>
    <property type="evidence" value="ECO:0007669"/>
    <property type="project" value="UniProtKB-KW"/>
</dbReference>
<organism evidence="12 13">
    <name type="scientific">Austrofundulus limnaeus</name>
    <name type="common">Annual killifish</name>
    <dbReference type="NCBI Taxonomy" id="52670"/>
    <lineage>
        <taxon>Eukaryota</taxon>
        <taxon>Metazoa</taxon>
        <taxon>Chordata</taxon>
        <taxon>Craniata</taxon>
        <taxon>Vertebrata</taxon>
        <taxon>Euteleostomi</taxon>
        <taxon>Actinopterygii</taxon>
        <taxon>Neopterygii</taxon>
        <taxon>Teleostei</taxon>
        <taxon>Neoteleostei</taxon>
        <taxon>Acanthomorphata</taxon>
        <taxon>Ovalentaria</taxon>
        <taxon>Atherinomorphae</taxon>
        <taxon>Cyprinodontiformes</taxon>
        <taxon>Rivulidae</taxon>
        <taxon>Austrofundulus</taxon>
    </lineage>
</organism>
<dbReference type="RefSeq" id="XP_013858210.1">
    <property type="nucleotide sequence ID" value="XM_014002756.1"/>
</dbReference>
<reference evidence="13" key="1">
    <citation type="submission" date="2025-08" db="UniProtKB">
        <authorList>
            <consortium name="RefSeq"/>
        </authorList>
    </citation>
    <scope>IDENTIFICATION</scope>
    <source>
        <strain evidence="13">Quisiro</strain>
        <tissue evidence="13">Liver</tissue>
    </source>
</reference>
<evidence type="ECO:0000256" key="10">
    <source>
        <dbReference type="SAM" id="SignalP"/>
    </source>
</evidence>
<keyword evidence="7" id="KW-0391">Immunity</keyword>
<dbReference type="OrthoDB" id="6418377at2759"/>
<dbReference type="STRING" id="52670.A0A2I4ART5"/>
<dbReference type="Proteomes" id="UP000192220">
    <property type="component" value="Unplaced"/>
</dbReference>
<dbReference type="GO" id="GO:0005576">
    <property type="term" value="C:extracellular region"/>
    <property type="evidence" value="ECO:0007669"/>
    <property type="project" value="UniProtKB-SubCell"/>
</dbReference>
<dbReference type="CDD" id="cd08544">
    <property type="entry name" value="Reeler"/>
    <property type="match status" value="1"/>
</dbReference>
<evidence type="ECO:0000256" key="2">
    <source>
        <dbReference type="ARBA" id="ARBA00008501"/>
    </source>
</evidence>
<accession>A0A2I4ART5</accession>
<evidence type="ECO:0000256" key="5">
    <source>
        <dbReference type="ARBA" id="ARBA00022588"/>
    </source>
</evidence>
<dbReference type="PROSITE" id="PS51019">
    <property type="entry name" value="REELIN"/>
    <property type="match status" value="1"/>
</dbReference>
<dbReference type="GO" id="GO:0045087">
    <property type="term" value="P:innate immune response"/>
    <property type="evidence" value="ECO:0007669"/>
    <property type="project" value="UniProtKB-KW"/>
</dbReference>
<dbReference type="GeneID" id="106513773"/>
<feature type="chain" id="PRO_5014142212" evidence="10">
    <location>
        <begin position="23"/>
        <end position="315"/>
    </location>
</feature>
<keyword evidence="6 10" id="KW-0732">Signal</keyword>
<dbReference type="GO" id="GO:0016020">
    <property type="term" value="C:membrane"/>
    <property type="evidence" value="ECO:0007669"/>
    <property type="project" value="TreeGrafter"/>
</dbReference>
<dbReference type="KEGG" id="alim:106513773"/>
<feature type="region of interest" description="Disordered" evidence="9">
    <location>
        <begin position="169"/>
        <end position="315"/>
    </location>
</feature>
<evidence type="ECO:0000313" key="12">
    <source>
        <dbReference type="Proteomes" id="UP000192220"/>
    </source>
</evidence>
<dbReference type="Gene3D" id="2.60.40.4060">
    <property type="entry name" value="Reeler domain"/>
    <property type="match status" value="1"/>
</dbReference>
<evidence type="ECO:0000256" key="9">
    <source>
        <dbReference type="SAM" id="MobiDB-lite"/>
    </source>
</evidence>
<keyword evidence="4" id="KW-0929">Antimicrobial</keyword>
<evidence type="ECO:0000256" key="4">
    <source>
        <dbReference type="ARBA" id="ARBA00022529"/>
    </source>
</evidence>
<comment type="subcellular location">
    <subcellularLocation>
        <location evidence="1">Secreted</location>
    </subcellularLocation>
</comment>
<evidence type="ECO:0000256" key="3">
    <source>
        <dbReference type="ARBA" id="ARBA00022525"/>
    </source>
</evidence>